<keyword evidence="4" id="KW-0234">DNA repair</keyword>
<proteinExistence type="inferred from homology"/>
<name>A0A1R0GX97_9FUNG</name>
<dbReference type="Proteomes" id="UP000187455">
    <property type="component" value="Unassembled WGS sequence"/>
</dbReference>
<dbReference type="Pfam" id="PF13589">
    <property type="entry name" value="HATPase_c_3"/>
    <property type="match status" value="1"/>
</dbReference>
<dbReference type="SUPFAM" id="SSF55874">
    <property type="entry name" value="ATPase domain of HSP90 chaperone/DNA topoisomerase II/histidine kinase"/>
    <property type="match status" value="1"/>
</dbReference>
<evidence type="ECO:0000313" key="8">
    <source>
        <dbReference type="EMBL" id="OLY81478.1"/>
    </source>
</evidence>
<evidence type="ECO:0000256" key="4">
    <source>
        <dbReference type="ARBA" id="ARBA00023204"/>
    </source>
</evidence>
<feature type="compositionally biased region" description="Basic and acidic residues" evidence="6">
    <location>
        <begin position="618"/>
        <end position="650"/>
    </location>
</feature>
<comment type="subcellular location">
    <subcellularLocation>
        <location evidence="1">Nucleus</location>
    </subcellularLocation>
</comment>
<dbReference type="PANTHER" id="PTHR10073:SF12">
    <property type="entry name" value="DNA MISMATCH REPAIR PROTEIN MLH1"/>
    <property type="match status" value="1"/>
</dbReference>
<dbReference type="InterPro" id="IPR038973">
    <property type="entry name" value="MutL/Mlh/Pms-like"/>
</dbReference>
<organism evidence="8 9">
    <name type="scientific">Smittium mucronatum</name>
    <dbReference type="NCBI Taxonomy" id="133383"/>
    <lineage>
        <taxon>Eukaryota</taxon>
        <taxon>Fungi</taxon>
        <taxon>Fungi incertae sedis</taxon>
        <taxon>Zoopagomycota</taxon>
        <taxon>Kickxellomycotina</taxon>
        <taxon>Harpellomycetes</taxon>
        <taxon>Harpellales</taxon>
        <taxon>Legeriomycetaceae</taxon>
        <taxon>Smittium</taxon>
    </lineage>
</organism>
<sequence>MNNTASKKKVSRIRKLDTLVINRIAAGEIIHRPSNALKELLENSLDAGSTQIQVLSKDGGMKMLQIQDNGSGIHKDDLPLLCERFTTSKIQKYEDLETIQTYGFRGEALASISHVSHLTVVTKTRDSVCAYRAKYSDGKLTGSKLGENAEPKQCAANDGTQIIVEDLFYNIPYRRQALKKTSEEYSRILDVVGKYAVHNAGVAMSCRKLGNKVSGSDLQTNVGSSKLEVIQQVYGRSVSSNLFEFSKDLSTTNLGVKINGYASGTNVEQRKTTLLLFINNRLVENSQIKSNIEQLYSSTLPRSPKPFIYLSLLIKPQYVDVNVHPTKKEVHFLNQDLIINEIVNSIQDILFKNNDSQVLSLQNENKYSVQKSNSFTEPKFSGKEINKTAFSNNSVSTFADSPNGKPYARKVPEHKLVRMDSKNISIKSFMFLDSPEKSSGLASPGMPSSIGVFGSPLGFKSPDEIRSRYSEFMAGSEAESNLTGNVENIHLSPSVKRGIKRPSSYDPLQEFSNLERNDKDFQDGDMGFERKKNSVRGVDLQTFSASLDKTSMQKAMDIDNTENNKPNYSTGVGEPDIVSIDSSSVYNKDEETAVLRPEEKTQESRRIYMELESTVPETLRDEKGVERLKEDSPSKDVERINEAEGGGKIK</sequence>
<evidence type="ECO:0000259" key="7">
    <source>
        <dbReference type="SMART" id="SM01340"/>
    </source>
</evidence>
<dbReference type="GO" id="GO:0030983">
    <property type="term" value="F:mismatched DNA binding"/>
    <property type="evidence" value="ECO:0007669"/>
    <property type="project" value="InterPro"/>
</dbReference>
<dbReference type="GO" id="GO:0032389">
    <property type="term" value="C:MutLalpha complex"/>
    <property type="evidence" value="ECO:0007669"/>
    <property type="project" value="TreeGrafter"/>
</dbReference>
<dbReference type="STRING" id="133383.A0A1R0GX97"/>
<keyword evidence="3" id="KW-0227">DNA damage</keyword>
<dbReference type="AlphaFoldDB" id="A0A1R0GX97"/>
<dbReference type="InterPro" id="IPR014721">
    <property type="entry name" value="Ribsml_uS5_D2-typ_fold_subgr"/>
</dbReference>
<feature type="region of interest" description="Disordered" evidence="6">
    <location>
        <begin position="614"/>
        <end position="650"/>
    </location>
</feature>
<dbReference type="Pfam" id="PF01119">
    <property type="entry name" value="DNA_mis_repair"/>
    <property type="match status" value="1"/>
</dbReference>
<protein>
    <submittedName>
        <fullName evidence="8">DNA mismatch repair protein Mlh1</fullName>
    </submittedName>
</protein>
<accession>A0A1R0GX97</accession>
<dbReference type="OrthoDB" id="10263226at2759"/>
<dbReference type="GO" id="GO:0005524">
    <property type="term" value="F:ATP binding"/>
    <property type="evidence" value="ECO:0007669"/>
    <property type="project" value="InterPro"/>
</dbReference>
<evidence type="ECO:0000256" key="6">
    <source>
        <dbReference type="SAM" id="MobiDB-lite"/>
    </source>
</evidence>
<dbReference type="SUPFAM" id="SSF54211">
    <property type="entry name" value="Ribosomal protein S5 domain 2-like"/>
    <property type="match status" value="1"/>
</dbReference>
<keyword evidence="5" id="KW-0539">Nucleus</keyword>
<dbReference type="GO" id="GO:0140664">
    <property type="term" value="F:ATP-dependent DNA damage sensor activity"/>
    <property type="evidence" value="ECO:0007669"/>
    <property type="project" value="InterPro"/>
</dbReference>
<dbReference type="InterPro" id="IPR036890">
    <property type="entry name" value="HATPase_C_sf"/>
</dbReference>
<gene>
    <name evidence="8" type="ORF">AYI68_g4414</name>
</gene>
<dbReference type="InterPro" id="IPR014762">
    <property type="entry name" value="DNA_mismatch_repair_CS"/>
</dbReference>
<dbReference type="FunFam" id="3.30.565.10:FF:000109">
    <property type="entry name" value="Related to MLH1-DNA mismatch repair protein"/>
    <property type="match status" value="1"/>
</dbReference>
<dbReference type="PROSITE" id="PS00058">
    <property type="entry name" value="DNA_MISMATCH_REPAIR_1"/>
    <property type="match status" value="1"/>
</dbReference>
<dbReference type="Gene3D" id="3.30.565.10">
    <property type="entry name" value="Histidine kinase-like ATPase, C-terminal domain"/>
    <property type="match status" value="1"/>
</dbReference>
<dbReference type="InterPro" id="IPR002099">
    <property type="entry name" value="MutL/Mlh/PMS"/>
</dbReference>
<dbReference type="PANTHER" id="PTHR10073">
    <property type="entry name" value="DNA MISMATCH REPAIR PROTEIN MLH, PMS, MUTL"/>
    <property type="match status" value="1"/>
</dbReference>
<keyword evidence="9" id="KW-1185">Reference proteome</keyword>
<evidence type="ECO:0000256" key="3">
    <source>
        <dbReference type="ARBA" id="ARBA00022763"/>
    </source>
</evidence>
<dbReference type="CDD" id="cd16926">
    <property type="entry name" value="HATPase_MutL-MLH-PMS-like"/>
    <property type="match status" value="1"/>
</dbReference>
<evidence type="ECO:0000256" key="1">
    <source>
        <dbReference type="ARBA" id="ARBA00004123"/>
    </source>
</evidence>
<comment type="caution">
    <text evidence="8">The sequence shown here is derived from an EMBL/GenBank/DDBJ whole genome shotgun (WGS) entry which is preliminary data.</text>
</comment>
<evidence type="ECO:0000313" key="9">
    <source>
        <dbReference type="Proteomes" id="UP000187455"/>
    </source>
</evidence>
<dbReference type="Gene3D" id="3.30.230.10">
    <property type="match status" value="1"/>
</dbReference>
<dbReference type="InterPro" id="IPR013507">
    <property type="entry name" value="DNA_mismatch_S5_2-like"/>
</dbReference>
<dbReference type="NCBIfam" id="TIGR00585">
    <property type="entry name" value="mutl"/>
    <property type="match status" value="1"/>
</dbReference>
<feature type="domain" description="DNA mismatch repair protein S5" evidence="7">
    <location>
        <begin position="230"/>
        <end position="351"/>
    </location>
</feature>
<comment type="similarity">
    <text evidence="2">Belongs to the DNA mismatch repair MutL/HexB family.</text>
</comment>
<evidence type="ECO:0000256" key="2">
    <source>
        <dbReference type="ARBA" id="ARBA00006082"/>
    </source>
</evidence>
<evidence type="ECO:0000256" key="5">
    <source>
        <dbReference type="ARBA" id="ARBA00023242"/>
    </source>
</evidence>
<dbReference type="FunFam" id="3.30.230.10:FF:000014">
    <property type="entry name" value="DNA mismatch repair protein Mlh1"/>
    <property type="match status" value="1"/>
</dbReference>
<dbReference type="SMART" id="SM01340">
    <property type="entry name" value="DNA_mis_repair"/>
    <property type="match status" value="1"/>
</dbReference>
<dbReference type="GO" id="GO:0016887">
    <property type="term" value="F:ATP hydrolysis activity"/>
    <property type="evidence" value="ECO:0007669"/>
    <property type="project" value="InterPro"/>
</dbReference>
<dbReference type="GO" id="GO:0006298">
    <property type="term" value="P:mismatch repair"/>
    <property type="evidence" value="ECO:0007669"/>
    <property type="project" value="InterPro"/>
</dbReference>
<reference evidence="8 9" key="1">
    <citation type="journal article" date="2016" name="Mol. Biol. Evol.">
        <title>Genome-Wide Survey of Gut Fungi (Harpellales) Reveals the First Horizontally Transferred Ubiquitin Gene from a Mosquito Host.</title>
        <authorList>
            <person name="Wang Y."/>
            <person name="White M.M."/>
            <person name="Kvist S."/>
            <person name="Moncalvo J.M."/>
        </authorList>
    </citation>
    <scope>NUCLEOTIDE SEQUENCE [LARGE SCALE GENOMIC DNA]</scope>
    <source>
        <strain evidence="8 9">ALG-7-W6</strain>
    </source>
</reference>
<dbReference type="EMBL" id="LSSL01002412">
    <property type="protein sequence ID" value="OLY81478.1"/>
    <property type="molecule type" value="Genomic_DNA"/>
</dbReference>
<dbReference type="InterPro" id="IPR020568">
    <property type="entry name" value="Ribosomal_Su5_D2-typ_SF"/>
</dbReference>